<feature type="domain" description="Mur ligase N-terminal catalytic" evidence="12">
    <location>
        <begin position="25"/>
        <end position="69"/>
    </location>
</feature>
<dbReference type="InterPro" id="IPR005863">
    <property type="entry name" value="UDP-N-AcMur_synth"/>
</dbReference>
<comment type="subcellular location">
    <subcellularLocation>
        <location evidence="10 11">Cytoplasm</location>
    </subcellularLocation>
</comment>
<evidence type="ECO:0000256" key="9">
    <source>
        <dbReference type="ARBA" id="ARBA00023316"/>
    </source>
</evidence>
<dbReference type="PANTHER" id="PTHR43024">
    <property type="entry name" value="UDP-N-ACETYLMURAMOYL-TRIPEPTIDE--D-ALANYL-D-ALANINE LIGASE"/>
    <property type="match status" value="1"/>
</dbReference>
<keyword evidence="3 10" id="KW-0132">Cell division</keyword>
<dbReference type="SUPFAM" id="SSF53244">
    <property type="entry name" value="MurD-like peptide ligases, peptide-binding domain"/>
    <property type="match status" value="1"/>
</dbReference>
<dbReference type="InterPro" id="IPR036565">
    <property type="entry name" value="Mur-like_cat_sf"/>
</dbReference>
<feature type="domain" description="Mur ligase C-terminal" evidence="13">
    <location>
        <begin position="315"/>
        <end position="434"/>
    </location>
</feature>
<dbReference type="InterPro" id="IPR051046">
    <property type="entry name" value="MurCDEF_CellWall_CoF430Synth"/>
</dbReference>
<keyword evidence="9 10" id="KW-0961">Cell wall biogenesis/degradation</keyword>
<evidence type="ECO:0000256" key="2">
    <source>
        <dbReference type="ARBA" id="ARBA00022598"/>
    </source>
</evidence>
<dbReference type="OrthoDB" id="9801978at2"/>
<comment type="function">
    <text evidence="10 11">Involved in cell wall formation. Catalyzes the final step in the synthesis of UDP-N-acetylmuramoyl-pentapeptide, the precursor of murein.</text>
</comment>
<dbReference type="GO" id="GO:0009252">
    <property type="term" value="P:peptidoglycan biosynthetic process"/>
    <property type="evidence" value="ECO:0007669"/>
    <property type="project" value="UniProtKB-UniRule"/>
</dbReference>
<comment type="similarity">
    <text evidence="10">Belongs to the MurCDEF family. MurF subfamily.</text>
</comment>
<proteinExistence type="inferred from homology"/>
<dbReference type="Pfam" id="PF01225">
    <property type="entry name" value="Mur_ligase"/>
    <property type="match status" value="1"/>
</dbReference>
<dbReference type="PANTHER" id="PTHR43024:SF1">
    <property type="entry name" value="UDP-N-ACETYLMURAMOYL-TRIPEPTIDE--D-ALANYL-D-ALANINE LIGASE"/>
    <property type="match status" value="1"/>
</dbReference>
<evidence type="ECO:0000256" key="10">
    <source>
        <dbReference type="HAMAP-Rule" id="MF_02019"/>
    </source>
</evidence>
<dbReference type="Gene3D" id="3.40.1390.10">
    <property type="entry name" value="MurE/MurF, N-terminal domain"/>
    <property type="match status" value="1"/>
</dbReference>
<evidence type="ECO:0000259" key="13">
    <source>
        <dbReference type="Pfam" id="PF02875"/>
    </source>
</evidence>
<accession>A0A1I2K1Q4</accession>
<name>A0A1I2K1Q4_9GAMM</name>
<keyword evidence="5 10" id="KW-0067">ATP-binding</keyword>
<reference evidence="15 16" key="1">
    <citation type="submission" date="2016-10" db="EMBL/GenBank/DDBJ databases">
        <authorList>
            <person name="de Groot N.N."/>
        </authorList>
    </citation>
    <scope>NUCLEOTIDE SEQUENCE [LARGE SCALE GENOMIC DNA]</scope>
    <source>
        <strain evidence="15 16">DSM 23609</strain>
    </source>
</reference>
<keyword evidence="7 10" id="KW-0573">Peptidoglycan synthesis</keyword>
<dbReference type="InterPro" id="IPR036615">
    <property type="entry name" value="Mur_ligase_C_dom_sf"/>
</dbReference>
<protein>
    <recommendedName>
        <fullName evidence="10 11">UDP-N-acetylmuramoyl-tripeptide--D-alanyl-D-alanine ligase</fullName>
        <ecNumber evidence="10 11">6.3.2.10</ecNumber>
    </recommendedName>
    <alternativeName>
        <fullName evidence="10">D-alanyl-D-alanine-adding enzyme</fullName>
    </alternativeName>
</protein>
<evidence type="ECO:0000313" key="15">
    <source>
        <dbReference type="EMBL" id="SFF61095.1"/>
    </source>
</evidence>
<dbReference type="GO" id="GO:0047480">
    <property type="term" value="F:UDP-N-acetylmuramoyl-tripeptide-D-alanyl-D-alanine ligase activity"/>
    <property type="evidence" value="ECO:0007669"/>
    <property type="project" value="UniProtKB-UniRule"/>
</dbReference>
<evidence type="ECO:0000256" key="7">
    <source>
        <dbReference type="ARBA" id="ARBA00022984"/>
    </source>
</evidence>
<sequence>MMHLSELTTLPGAELRGGDPRFLRVVIDSRTVEPGDLFVALRGERHDGHAYVAQARSAGAVAALVSEWVDVELPQLRVPDTLAALQAASALWRTRFTAPVVAVTGSNGKTTTKQMLAAIFTARGPVLATRGNLNNHIGVPLTLLGLRPEHRTAVIEMGANHLGEIALLTSLARPDVGVVTQAGDAHLEGFGSRDGVARGKGELFAGLDGGVAVINADDVYAPLWRQLASRASVLSFGLGSGVDVTARQIQSEPFENNVGSRFVLHTPTGSASVRLPMPGRHNVMNALAAAACGIALGMDADTIAEGLARVEGAQGRLSWRITPQGARLLDDSYNANPTSLRAGMELLASLPGRRWLVLGGMAELGEDAPNLHYQAGQTAKSLGIDGVFALGPLAAEAARGFGPGAQAFDDVETLVAALRPQLGSDAVVLVKGSRSARMERVVEQLMGTTGGAH</sequence>
<dbReference type="Pfam" id="PF02875">
    <property type="entry name" value="Mur_ligase_C"/>
    <property type="match status" value="1"/>
</dbReference>
<dbReference type="SUPFAM" id="SSF63418">
    <property type="entry name" value="MurE/MurF N-terminal domain"/>
    <property type="match status" value="1"/>
</dbReference>
<evidence type="ECO:0000256" key="8">
    <source>
        <dbReference type="ARBA" id="ARBA00023306"/>
    </source>
</evidence>
<evidence type="ECO:0000256" key="3">
    <source>
        <dbReference type="ARBA" id="ARBA00022618"/>
    </source>
</evidence>
<evidence type="ECO:0000259" key="14">
    <source>
        <dbReference type="Pfam" id="PF08245"/>
    </source>
</evidence>
<evidence type="ECO:0000256" key="11">
    <source>
        <dbReference type="RuleBase" id="RU004136"/>
    </source>
</evidence>
<dbReference type="InterPro" id="IPR004101">
    <property type="entry name" value="Mur_ligase_C"/>
</dbReference>
<keyword evidence="16" id="KW-1185">Reference proteome</keyword>
<keyword evidence="1 10" id="KW-0963">Cytoplasm</keyword>
<evidence type="ECO:0000313" key="16">
    <source>
        <dbReference type="Proteomes" id="UP000199771"/>
    </source>
</evidence>
<dbReference type="Proteomes" id="UP000199771">
    <property type="component" value="Unassembled WGS sequence"/>
</dbReference>
<keyword evidence="8 10" id="KW-0131">Cell cycle</keyword>
<dbReference type="RefSeq" id="WP_091535043.1">
    <property type="nucleotide sequence ID" value="NZ_FOOC01000012.1"/>
</dbReference>
<dbReference type="InterPro" id="IPR035911">
    <property type="entry name" value="MurE/MurF_N"/>
</dbReference>
<organism evidence="15 16">
    <name type="scientific">Fontimonas thermophila</name>
    <dbReference type="NCBI Taxonomy" id="1076937"/>
    <lineage>
        <taxon>Bacteria</taxon>
        <taxon>Pseudomonadati</taxon>
        <taxon>Pseudomonadota</taxon>
        <taxon>Gammaproteobacteria</taxon>
        <taxon>Nevskiales</taxon>
        <taxon>Nevskiaceae</taxon>
        <taxon>Fontimonas</taxon>
    </lineage>
</organism>
<dbReference type="InterPro" id="IPR000713">
    <property type="entry name" value="Mur_ligase_N"/>
</dbReference>
<dbReference type="Pfam" id="PF08245">
    <property type="entry name" value="Mur_ligase_M"/>
    <property type="match status" value="1"/>
</dbReference>
<dbReference type="InterPro" id="IPR013221">
    <property type="entry name" value="Mur_ligase_cen"/>
</dbReference>
<keyword evidence="6 10" id="KW-0133">Cell shape</keyword>
<evidence type="ECO:0000259" key="12">
    <source>
        <dbReference type="Pfam" id="PF01225"/>
    </source>
</evidence>
<dbReference type="EC" id="6.3.2.10" evidence="10 11"/>
<dbReference type="GO" id="GO:0005737">
    <property type="term" value="C:cytoplasm"/>
    <property type="evidence" value="ECO:0007669"/>
    <property type="project" value="UniProtKB-SubCell"/>
</dbReference>
<evidence type="ECO:0000256" key="6">
    <source>
        <dbReference type="ARBA" id="ARBA00022960"/>
    </source>
</evidence>
<dbReference type="Gene3D" id="3.90.190.20">
    <property type="entry name" value="Mur ligase, C-terminal domain"/>
    <property type="match status" value="1"/>
</dbReference>
<dbReference type="HAMAP" id="MF_02019">
    <property type="entry name" value="MurF"/>
    <property type="match status" value="1"/>
</dbReference>
<dbReference type="Gene3D" id="3.40.1190.10">
    <property type="entry name" value="Mur-like, catalytic domain"/>
    <property type="match status" value="1"/>
</dbReference>
<dbReference type="UniPathway" id="UPA00219"/>
<dbReference type="AlphaFoldDB" id="A0A1I2K1Q4"/>
<dbReference type="GO" id="GO:0005524">
    <property type="term" value="F:ATP binding"/>
    <property type="evidence" value="ECO:0007669"/>
    <property type="project" value="UniProtKB-UniRule"/>
</dbReference>
<keyword evidence="4 10" id="KW-0547">Nucleotide-binding</keyword>
<comment type="catalytic activity">
    <reaction evidence="10 11">
        <text>D-alanyl-D-alanine + UDP-N-acetyl-alpha-D-muramoyl-L-alanyl-gamma-D-glutamyl-meso-2,6-diaminopimelate + ATP = UDP-N-acetyl-alpha-D-muramoyl-L-alanyl-gamma-D-glutamyl-meso-2,6-diaminopimeloyl-D-alanyl-D-alanine + ADP + phosphate + H(+)</text>
        <dbReference type="Rhea" id="RHEA:28374"/>
        <dbReference type="ChEBI" id="CHEBI:15378"/>
        <dbReference type="ChEBI" id="CHEBI:30616"/>
        <dbReference type="ChEBI" id="CHEBI:43474"/>
        <dbReference type="ChEBI" id="CHEBI:57822"/>
        <dbReference type="ChEBI" id="CHEBI:61386"/>
        <dbReference type="ChEBI" id="CHEBI:83905"/>
        <dbReference type="ChEBI" id="CHEBI:456216"/>
        <dbReference type="EC" id="6.3.2.10"/>
    </reaction>
</comment>
<evidence type="ECO:0000256" key="5">
    <source>
        <dbReference type="ARBA" id="ARBA00022840"/>
    </source>
</evidence>
<evidence type="ECO:0000256" key="1">
    <source>
        <dbReference type="ARBA" id="ARBA00022490"/>
    </source>
</evidence>
<dbReference type="GO" id="GO:0051301">
    <property type="term" value="P:cell division"/>
    <property type="evidence" value="ECO:0007669"/>
    <property type="project" value="UniProtKB-KW"/>
</dbReference>
<dbReference type="GO" id="GO:0008766">
    <property type="term" value="F:UDP-N-acetylmuramoylalanyl-D-glutamyl-2,6-diaminopimelate-D-alanyl-D-alanine ligase activity"/>
    <property type="evidence" value="ECO:0007669"/>
    <property type="project" value="RHEA"/>
</dbReference>
<dbReference type="GO" id="GO:0008360">
    <property type="term" value="P:regulation of cell shape"/>
    <property type="evidence" value="ECO:0007669"/>
    <property type="project" value="UniProtKB-KW"/>
</dbReference>
<gene>
    <name evidence="10" type="primary">murF</name>
    <name evidence="15" type="ORF">SAMN04488120_11236</name>
</gene>
<comment type="pathway">
    <text evidence="10 11">Cell wall biogenesis; peptidoglycan biosynthesis.</text>
</comment>
<feature type="binding site" evidence="10">
    <location>
        <begin position="105"/>
        <end position="111"/>
    </location>
    <ligand>
        <name>ATP</name>
        <dbReference type="ChEBI" id="CHEBI:30616"/>
    </ligand>
</feature>
<dbReference type="GO" id="GO:0071555">
    <property type="term" value="P:cell wall organization"/>
    <property type="evidence" value="ECO:0007669"/>
    <property type="project" value="UniProtKB-KW"/>
</dbReference>
<dbReference type="SUPFAM" id="SSF53623">
    <property type="entry name" value="MurD-like peptide ligases, catalytic domain"/>
    <property type="match status" value="1"/>
</dbReference>
<dbReference type="STRING" id="1076937.SAMN04488120_11236"/>
<dbReference type="NCBIfam" id="TIGR01143">
    <property type="entry name" value="murF"/>
    <property type="match status" value="1"/>
</dbReference>
<keyword evidence="2 10" id="KW-0436">Ligase</keyword>
<dbReference type="EMBL" id="FOOC01000012">
    <property type="protein sequence ID" value="SFF61095.1"/>
    <property type="molecule type" value="Genomic_DNA"/>
</dbReference>
<evidence type="ECO:0000256" key="4">
    <source>
        <dbReference type="ARBA" id="ARBA00022741"/>
    </source>
</evidence>
<feature type="domain" description="Mur ligase central" evidence="14">
    <location>
        <begin position="103"/>
        <end position="292"/>
    </location>
</feature>